<dbReference type="PROSITE" id="PS50103">
    <property type="entry name" value="ZF_C3H1"/>
    <property type="match status" value="2"/>
</dbReference>
<keyword evidence="1" id="KW-0479">Metal-binding</keyword>
<proteinExistence type="predicted"/>
<dbReference type="InterPro" id="IPR000571">
    <property type="entry name" value="Znf_CCCH"/>
</dbReference>
<feature type="region of interest" description="Disordered" evidence="2">
    <location>
        <begin position="727"/>
        <end position="756"/>
    </location>
</feature>
<evidence type="ECO:0000313" key="4">
    <source>
        <dbReference type="EMBL" id="GIL64782.1"/>
    </source>
</evidence>
<evidence type="ECO:0000259" key="3">
    <source>
        <dbReference type="PROSITE" id="PS50103"/>
    </source>
</evidence>
<comment type="caution">
    <text evidence="4">The sequence shown here is derived from an EMBL/GenBank/DDBJ whole genome shotgun (WGS) entry which is preliminary data.</text>
</comment>
<protein>
    <recommendedName>
        <fullName evidence="3">C3H1-type domain-containing protein</fullName>
    </recommendedName>
</protein>
<feature type="region of interest" description="Disordered" evidence="2">
    <location>
        <begin position="467"/>
        <end position="487"/>
    </location>
</feature>
<dbReference type="GO" id="GO:0005634">
    <property type="term" value="C:nucleus"/>
    <property type="evidence" value="ECO:0007669"/>
    <property type="project" value="TreeGrafter"/>
</dbReference>
<feature type="region of interest" description="Disordered" evidence="2">
    <location>
        <begin position="1177"/>
        <end position="1196"/>
    </location>
</feature>
<feature type="region of interest" description="Disordered" evidence="2">
    <location>
        <begin position="576"/>
        <end position="595"/>
    </location>
</feature>
<feature type="compositionally biased region" description="Gly residues" evidence="2">
    <location>
        <begin position="1184"/>
        <end position="1193"/>
    </location>
</feature>
<dbReference type="GO" id="GO:0008270">
    <property type="term" value="F:zinc ion binding"/>
    <property type="evidence" value="ECO:0007669"/>
    <property type="project" value="UniProtKB-KW"/>
</dbReference>
<feature type="zinc finger region" description="C3H1-type" evidence="1">
    <location>
        <begin position="1113"/>
        <end position="1140"/>
    </location>
</feature>
<feature type="domain" description="C3H1-type" evidence="3">
    <location>
        <begin position="1086"/>
        <end position="1112"/>
    </location>
</feature>
<dbReference type="PANTHER" id="PTHR46156">
    <property type="entry name" value="CCCH ZINGC FINGER"/>
    <property type="match status" value="1"/>
</dbReference>
<feature type="zinc finger region" description="C3H1-type" evidence="1">
    <location>
        <begin position="1086"/>
        <end position="1112"/>
    </location>
</feature>
<dbReference type="EMBL" id="BNCO01000069">
    <property type="protein sequence ID" value="GIL64782.1"/>
    <property type="molecule type" value="Genomic_DNA"/>
</dbReference>
<keyword evidence="1" id="KW-0862">Zinc</keyword>
<reference evidence="4" key="1">
    <citation type="journal article" date="2021" name="Proc. Natl. Acad. Sci. U.S.A.">
        <title>Three genomes in the algal genus Volvox reveal the fate of a haploid sex-determining region after a transition to homothallism.</title>
        <authorList>
            <person name="Yamamoto K."/>
            <person name="Hamaji T."/>
            <person name="Kawai-Toyooka H."/>
            <person name="Matsuzaki R."/>
            <person name="Takahashi F."/>
            <person name="Nishimura Y."/>
            <person name="Kawachi M."/>
            <person name="Noguchi H."/>
            <person name="Minakuchi Y."/>
            <person name="Umen J.G."/>
            <person name="Toyoda A."/>
            <person name="Nozaki H."/>
        </authorList>
    </citation>
    <scope>NUCLEOTIDE SEQUENCE</scope>
    <source>
        <strain evidence="4">NIES-3780</strain>
    </source>
</reference>
<evidence type="ECO:0000256" key="1">
    <source>
        <dbReference type="PROSITE-ProRule" id="PRU00723"/>
    </source>
</evidence>
<evidence type="ECO:0000256" key="2">
    <source>
        <dbReference type="SAM" id="MobiDB-lite"/>
    </source>
</evidence>
<evidence type="ECO:0000313" key="5">
    <source>
        <dbReference type="Proteomes" id="UP000747399"/>
    </source>
</evidence>
<feature type="domain" description="C3H1-type" evidence="3">
    <location>
        <begin position="1113"/>
        <end position="1140"/>
    </location>
</feature>
<feature type="compositionally biased region" description="Polar residues" evidence="2">
    <location>
        <begin position="733"/>
        <end position="744"/>
    </location>
</feature>
<accession>A0A8J4BNM8</accession>
<organism evidence="4 5">
    <name type="scientific">Volvox africanus</name>
    <dbReference type="NCBI Taxonomy" id="51714"/>
    <lineage>
        <taxon>Eukaryota</taxon>
        <taxon>Viridiplantae</taxon>
        <taxon>Chlorophyta</taxon>
        <taxon>core chlorophytes</taxon>
        <taxon>Chlorophyceae</taxon>
        <taxon>CS clade</taxon>
        <taxon>Chlamydomonadales</taxon>
        <taxon>Volvocaceae</taxon>
        <taxon>Volvox</taxon>
    </lineage>
</organism>
<name>A0A8J4BNM8_9CHLO</name>
<dbReference type="Proteomes" id="UP000747399">
    <property type="component" value="Unassembled WGS sequence"/>
</dbReference>
<gene>
    <name evidence="4" type="ORF">Vafri_18661</name>
</gene>
<dbReference type="Gene3D" id="4.10.1000.10">
    <property type="entry name" value="Zinc finger, CCCH-type"/>
    <property type="match status" value="1"/>
</dbReference>
<dbReference type="PANTHER" id="PTHR46156:SF1">
    <property type="entry name" value="ZINC FINGER CCCH DOMAIN-CONTAINING PROTEIN 3"/>
    <property type="match status" value="1"/>
</dbReference>
<sequence length="1315" mass="134066">MQPSKRPRLSKEGSVEVLWSLAQNNPGHQDKLVFRSLVAGADRCGTTINGTGAGLGPGPRACPQTNLRSLTAAVDSGVRVARTSHVPAYVAEDATATGGGFDSTRSTFQRNFEGASSHNHSKEPQVQRRVWVRNDTKHRRQVEVLAYADQVLAIADKNSGVQAAAVAGPMGVSPAQQALATQRRLQRQGRLVIPSAEQAKGATTATAARLTFAEGPVTLAAASTQYGGTSTAVSRIVAPARAQGAAQVQPLAQKVDACNRPGTSSRTGRRVWVRPPDLLAPPPGSGPGFNHGPAAGSVDAKIAAAAVPGTIASGCAASALTDTKSCPIGPSGAAPLETVAITRSTTNLTNIKLATGAEIDVQTGAADIDIAIAARDIGLAPAANCGVKPPSLWVQTSTVPAVVALKPAAPVQAIPGPAPDNSGNAGQFSARLRTISAPQSGLIQAIVAQTATRQPAAVKPPVLAGAAPPQVARQGGPSSTTGPTPLSYFGQYLRPGRHKLIRKAAVQDSTEVFPTTRSALVAAPAEMSLQRLDGVAVSVTECAAGSHNSDGGGRTASGSESAGAYGPGNVDCLLGGSASNSGDGGDNSGLTSNLDANRSERQGVAVMNLASDQAVAVPTAKHLKGAGTARTSGVPVWSPQRPRLRLQQQPMATAAVLPAAGAKAAPDAHLVLAVPLGTTPPRRGQLTWRRRISTNGAAVKDPGSRQVGPAGSGAVAIDATDASTSTVTTTSVNARPTSSVTSPVTRADGESPSRQKLLQPAPALMRVGRSKLRAAVASPGAAAMANAASAAGGAAASASELGATRRSLRIRPVESRWRFPTTWPANHVPARAGGLQPPQILRQRRAVSGGAAASRPALRSLKLVTVNGQQYYTAGPNGTGGREGVRQLHSLSSIAGKAAAAAAAAVAQRHQPVTAATRRVAMASRAVRLAVWRRRGLDPISPTRLANSIVGVASLRQDGRLSTPRRTAPTPVAASAGARGITGRTIAPGTPSPRVRKLGGGYSSVRAMAAQRILAKARMRRAAAQAVKERGYCPDYCRTGVCSVSRDLSSGSCPHTHDPTKVAVCSRWLAGTCTDANCHLQHRLVPDLMPLCTYFLQGKCNAADCPYLHKSHPSDALICRAFLHSYCPRGAACPALHLTAKMARERARLKTTGGVNVSGSVAVATGTTATAAYRASHDNKRRLSGGGGSGAGTNAGEAAAEPTAMLLTGMALNAPKRRRGGFRYFNADFESDGAVTAEALRGGFASSGCGSRGEPQPARSVAAPASGSLPTGSRQAALRTGGGGGGAAGEVHGINCSNGDDSAQMLLPGGMMLYL</sequence>
<keyword evidence="5" id="KW-1185">Reference proteome</keyword>
<dbReference type="SMART" id="SM00356">
    <property type="entry name" value="ZnF_C3H1"/>
    <property type="match status" value="3"/>
</dbReference>
<feature type="region of interest" description="Disordered" evidence="2">
    <location>
        <begin position="1246"/>
        <end position="1284"/>
    </location>
</feature>
<keyword evidence="1" id="KW-0863">Zinc-finger</keyword>